<evidence type="ECO:0000256" key="1">
    <source>
        <dbReference type="ARBA" id="ARBA00008668"/>
    </source>
</evidence>
<keyword evidence="2" id="KW-0378">Hydrolase</keyword>
<comment type="caution">
    <text evidence="6">The sequence shown here is derived from an EMBL/GenBank/DDBJ whole genome shotgun (WGS) entry which is preliminary data.</text>
</comment>
<evidence type="ECO:0000313" key="7">
    <source>
        <dbReference type="Proteomes" id="UP000256779"/>
    </source>
</evidence>
<dbReference type="PANTHER" id="PTHR43695:SF1">
    <property type="entry name" value="RHAMNOGALACTURONAN ACETYLESTERASE"/>
    <property type="match status" value="1"/>
</dbReference>
<dbReference type="Pfam" id="PF18962">
    <property type="entry name" value="Por_Secre_tail"/>
    <property type="match status" value="1"/>
</dbReference>
<sequence length="643" mass="71737">MGGCALIFFLIQTPLLAASESIIWDREHGVVRAPAGHSYEWYLNGEIQKNTAQHLEVNLPGVYQVKYTHNGQRLTKSIEISKSKYGKLYRIWTIGDSTVQDWDDGWAPKEGWGAVLHYFFNSETVEVINRAVGGTSSKSFYEKYWREITDELQSGDFVFIQFGINDRADDDRKTDPGTTFKTYLNNYIEESREKGAYPVIVSTLRRHSWNSDNKTVYDSYGGHARAARELARTAQVPLIDLDSLCKVEMEEAGKAYVGPFWYMYLAPGEYSSYPKGQADQVHLQKMGAIQMAKMVVKGIELNRQDPLMNALHDHFTPTYALNVSVNVSSAALITRSESYPAGIPLTIKILPKDTSYVFGGWYDNSAYENRLTLSKRYEFTMPESPVSYFALLDNDKSKVDCAGIYEGDAYLDQCETCVAGSTNKSPCYIQSGSGVMAMKAKHSGLCIAPGSVAQQEQCSGSQRQQWILEPVTDLLAVYRIKNASSGQYLETKGANVVLGTEGTKIRVERLAQDTYQLILHDNLNAGLAIPLKNEESGARLAIIARNNTSAGHLFTFELEPLRVQSEDLIYPNPAQNGQITLSSVEKGTLVTLCTMQGMVVKTTRILHTGDQVIDCHDMTQGMYLLRIIAPDGSESYSKLIINR</sequence>
<feature type="domain" description="Secretion system C-terminal sorting" evidence="5">
    <location>
        <begin position="569"/>
        <end position="641"/>
    </location>
</feature>
<proteinExistence type="inferred from homology"/>
<dbReference type="EMBL" id="QREG01000001">
    <property type="protein sequence ID" value="REE05503.1"/>
    <property type="molecule type" value="Genomic_DNA"/>
</dbReference>
<dbReference type="PANTHER" id="PTHR43695">
    <property type="entry name" value="PUTATIVE (AFU_ORTHOLOGUE AFUA_2G17250)-RELATED"/>
    <property type="match status" value="1"/>
</dbReference>
<feature type="domain" description="SGNH hydrolase-type esterase" evidence="3">
    <location>
        <begin position="94"/>
        <end position="246"/>
    </location>
</feature>
<evidence type="ECO:0000259" key="3">
    <source>
        <dbReference type="Pfam" id="PF13472"/>
    </source>
</evidence>
<dbReference type="InterPro" id="IPR000772">
    <property type="entry name" value="Ricin_B_lectin"/>
</dbReference>
<name>A0A3D9LI44_MARFU</name>
<dbReference type="Pfam" id="PF14200">
    <property type="entry name" value="RicinB_lectin_2"/>
    <property type="match status" value="1"/>
</dbReference>
<dbReference type="NCBIfam" id="TIGR04183">
    <property type="entry name" value="Por_Secre_tail"/>
    <property type="match status" value="1"/>
</dbReference>
<dbReference type="Pfam" id="PF13472">
    <property type="entry name" value="Lipase_GDSL_2"/>
    <property type="match status" value="1"/>
</dbReference>
<evidence type="ECO:0000313" key="6">
    <source>
        <dbReference type="EMBL" id="REE05503.1"/>
    </source>
</evidence>
<dbReference type="Gene3D" id="2.80.10.50">
    <property type="match status" value="1"/>
</dbReference>
<protein>
    <submittedName>
        <fullName evidence="6">Putative secreted protein (Por secretion system target)</fullName>
    </submittedName>
</protein>
<gene>
    <name evidence="6" type="ORF">C7460_10118</name>
</gene>
<comment type="similarity">
    <text evidence="1">Belongs to the 'GDSL' lipolytic enzyme family.</text>
</comment>
<dbReference type="Proteomes" id="UP000256779">
    <property type="component" value="Unassembled WGS sequence"/>
</dbReference>
<dbReference type="GO" id="GO:0016788">
    <property type="term" value="F:hydrolase activity, acting on ester bonds"/>
    <property type="evidence" value="ECO:0007669"/>
    <property type="project" value="UniProtKB-ARBA"/>
</dbReference>
<dbReference type="InterPro" id="IPR037459">
    <property type="entry name" value="RhgT-like"/>
</dbReference>
<dbReference type="SUPFAM" id="SSF52266">
    <property type="entry name" value="SGNH hydrolase"/>
    <property type="match status" value="1"/>
</dbReference>
<organism evidence="6 7">
    <name type="scientific">Marinoscillum furvescens DSM 4134</name>
    <dbReference type="NCBI Taxonomy" id="1122208"/>
    <lineage>
        <taxon>Bacteria</taxon>
        <taxon>Pseudomonadati</taxon>
        <taxon>Bacteroidota</taxon>
        <taxon>Cytophagia</taxon>
        <taxon>Cytophagales</taxon>
        <taxon>Reichenbachiellaceae</taxon>
        <taxon>Marinoscillum</taxon>
    </lineage>
</organism>
<dbReference type="InterPro" id="IPR035992">
    <property type="entry name" value="Ricin_B-like_lectins"/>
</dbReference>
<evidence type="ECO:0000259" key="4">
    <source>
        <dbReference type="Pfam" id="PF14200"/>
    </source>
</evidence>
<dbReference type="InterPro" id="IPR013830">
    <property type="entry name" value="SGNH_hydro"/>
</dbReference>
<dbReference type="Gene3D" id="3.40.50.1110">
    <property type="entry name" value="SGNH hydrolase"/>
    <property type="match status" value="1"/>
</dbReference>
<evidence type="ECO:0000259" key="5">
    <source>
        <dbReference type="Pfam" id="PF18962"/>
    </source>
</evidence>
<accession>A0A3D9LI44</accession>
<dbReference type="InterPro" id="IPR026444">
    <property type="entry name" value="Secre_tail"/>
</dbReference>
<dbReference type="SUPFAM" id="SSF50370">
    <property type="entry name" value="Ricin B-like lectins"/>
    <property type="match status" value="1"/>
</dbReference>
<dbReference type="CDD" id="cd00161">
    <property type="entry name" value="beta-trefoil_Ricin-like"/>
    <property type="match status" value="1"/>
</dbReference>
<feature type="domain" description="Ricin B lectin" evidence="4">
    <location>
        <begin position="432"/>
        <end position="505"/>
    </location>
</feature>
<keyword evidence="7" id="KW-1185">Reference proteome</keyword>
<evidence type="ECO:0000256" key="2">
    <source>
        <dbReference type="ARBA" id="ARBA00022801"/>
    </source>
</evidence>
<dbReference type="AlphaFoldDB" id="A0A3D9LI44"/>
<dbReference type="InterPro" id="IPR036514">
    <property type="entry name" value="SGNH_hydro_sf"/>
</dbReference>
<reference evidence="6 7" key="1">
    <citation type="submission" date="2018-07" db="EMBL/GenBank/DDBJ databases">
        <title>Genomic Encyclopedia of Type Strains, Phase IV (KMG-IV): sequencing the most valuable type-strain genomes for metagenomic binning, comparative biology and taxonomic classification.</title>
        <authorList>
            <person name="Goeker M."/>
        </authorList>
    </citation>
    <scope>NUCLEOTIDE SEQUENCE [LARGE SCALE GENOMIC DNA]</scope>
    <source>
        <strain evidence="6 7">DSM 4134</strain>
    </source>
</reference>
<dbReference type="CDD" id="cd01821">
    <property type="entry name" value="Rhamnogalacturan_acetylesterase_like"/>
    <property type="match status" value="1"/>
</dbReference>